<dbReference type="RefSeq" id="YP_006489293.1">
    <property type="nucleotide sequence ID" value="NC_018088.1"/>
</dbReference>
<accession>I3UMI8</accession>
<protein>
    <submittedName>
        <fullName evidence="1">Uncharacterized protein</fullName>
    </submittedName>
</protein>
<dbReference type="GeneID" id="13165524"/>
<name>I3UMI8_9CAUD</name>
<organism evidence="1 2">
    <name type="scientific">Colwellia phage 9A</name>
    <dbReference type="NCBI Taxonomy" id="765765"/>
    <lineage>
        <taxon>Viruses</taxon>
        <taxon>Duplodnaviria</taxon>
        <taxon>Heunggongvirae</taxon>
        <taxon>Uroviricota</taxon>
        <taxon>Caudoviricetes</taxon>
        <taxon>Franklinbayvirus</taxon>
        <taxon>Franklinbayvirus fv9A</taxon>
    </lineage>
</organism>
<keyword evidence="2" id="KW-1185">Reference proteome</keyword>
<gene>
    <name evidence="1" type="ORF">COPG_00107</name>
</gene>
<dbReference type="KEGG" id="vg:13165524"/>
<dbReference type="Proteomes" id="UP000005266">
    <property type="component" value="Segment"/>
</dbReference>
<sequence length="117" mass="13289">MFDIRGSDCGEMFEVYDTETLKTKAAFDERDEAEGYISRKISRSKIDCCKTSLSSNGWHHCSGCDCTISFVKPDGSYRMYSNKAGTSETHFVRDTSQLNDWYCTHGAWTGRVKIITN</sequence>
<evidence type="ECO:0000313" key="2">
    <source>
        <dbReference type="Proteomes" id="UP000005266"/>
    </source>
</evidence>
<dbReference type="EMBL" id="HQ317390">
    <property type="protein sequence ID" value="AFK66703.1"/>
    <property type="molecule type" value="Genomic_DNA"/>
</dbReference>
<evidence type="ECO:0000313" key="1">
    <source>
        <dbReference type="EMBL" id="AFK66703.1"/>
    </source>
</evidence>
<reference evidence="1 2" key="1">
    <citation type="journal article" date="2013" name="Extremophiles">
        <title>Genomic analysis of cold-active Colwelliaphage 9A and psychrophilic phage-host interactions.</title>
        <authorList>
            <person name="Colangelo-Lillis J.R."/>
            <person name="Deming J.W."/>
        </authorList>
    </citation>
    <scope>NUCLEOTIDE SEQUENCE [LARGE SCALE GENOMIC DNA]</scope>
    <source>
        <strain evidence="1">9A</strain>
    </source>
</reference>
<proteinExistence type="predicted"/>
<dbReference type="OrthoDB" id="40457at10239"/>